<evidence type="ECO:0000256" key="1">
    <source>
        <dbReference type="SAM" id="Phobius"/>
    </source>
</evidence>
<keyword evidence="3" id="KW-1185">Reference proteome</keyword>
<sequence length="192" mass="21244">MSAARERAPLRWRVRDWLGFYRHGGHALVTFALCERDGASRRHLVVDAPPAGHPCLCVHTLVQPDGDVITSVGRYTDPAAAPGPHTPRQPVRLDADERDTLAAAWAAHRDKLADWVDSLRVLRERLLYNARAASLAAGYVGNAWAWRDGARSPWALELAVGWALATALPWLALWAAGAYLRHRLRRAVRSVA</sequence>
<evidence type="ECO:0000313" key="3">
    <source>
        <dbReference type="Proteomes" id="UP000295765"/>
    </source>
</evidence>
<protein>
    <submittedName>
        <fullName evidence="2">Uncharacterized protein</fullName>
    </submittedName>
</protein>
<feature type="transmembrane region" description="Helical" evidence="1">
    <location>
        <begin position="158"/>
        <end position="180"/>
    </location>
</feature>
<keyword evidence="1" id="KW-0812">Transmembrane</keyword>
<proteinExistence type="predicted"/>
<dbReference type="Proteomes" id="UP000295765">
    <property type="component" value="Unassembled WGS sequence"/>
</dbReference>
<accession>A0A4R2L559</accession>
<dbReference type="AlphaFoldDB" id="A0A4R2L559"/>
<reference evidence="2 3" key="1">
    <citation type="submission" date="2019-03" db="EMBL/GenBank/DDBJ databases">
        <title>Genomic Encyclopedia of Type Strains, Phase IV (KMG-IV): sequencing the most valuable type-strain genomes for metagenomic binning, comparative biology and taxonomic classification.</title>
        <authorList>
            <person name="Goeker M."/>
        </authorList>
    </citation>
    <scope>NUCLEOTIDE SEQUENCE [LARGE SCALE GENOMIC DNA]</scope>
    <source>
        <strain evidence="2 3">DSM 25287</strain>
    </source>
</reference>
<organism evidence="2 3">
    <name type="scientific">Plasticicumulans lactativorans</name>
    <dbReference type="NCBI Taxonomy" id="1133106"/>
    <lineage>
        <taxon>Bacteria</taxon>
        <taxon>Pseudomonadati</taxon>
        <taxon>Pseudomonadota</taxon>
        <taxon>Gammaproteobacteria</taxon>
        <taxon>Candidatus Competibacteraceae</taxon>
        <taxon>Plasticicumulans</taxon>
    </lineage>
</organism>
<comment type="caution">
    <text evidence="2">The sequence shown here is derived from an EMBL/GenBank/DDBJ whole genome shotgun (WGS) entry which is preliminary data.</text>
</comment>
<dbReference type="RefSeq" id="WP_132541077.1">
    <property type="nucleotide sequence ID" value="NZ_SLWY01000007.1"/>
</dbReference>
<keyword evidence="1" id="KW-0472">Membrane</keyword>
<evidence type="ECO:0000313" key="2">
    <source>
        <dbReference type="EMBL" id="TCO81793.1"/>
    </source>
</evidence>
<gene>
    <name evidence="2" type="ORF">EV699_107187</name>
</gene>
<keyword evidence="1" id="KW-1133">Transmembrane helix</keyword>
<dbReference type="EMBL" id="SLWY01000007">
    <property type="protein sequence ID" value="TCO81793.1"/>
    <property type="molecule type" value="Genomic_DNA"/>
</dbReference>
<name>A0A4R2L559_9GAMM</name>